<feature type="domain" description="Type III secretion system flagellar brake protein YcgR PilZN" evidence="2">
    <location>
        <begin position="4"/>
        <end position="90"/>
    </location>
</feature>
<evidence type="ECO:0000259" key="1">
    <source>
        <dbReference type="Pfam" id="PF07238"/>
    </source>
</evidence>
<dbReference type="SUPFAM" id="SSF141371">
    <property type="entry name" value="PilZ domain-like"/>
    <property type="match status" value="1"/>
</dbReference>
<keyword evidence="3" id="KW-0969">Cilium</keyword>
<dbReference type="Pfam" id="PF12945">
    <property type="entry name" value="PilZNR"/>
    <property type="match status" value="1"/>
</dbReference>
<organism evidence="3 4">
    <name type="scientific">Alkalibacillus filiformis</name>
    <dbReference type="NCBI Taxonomy" id="200990"/>
    <lineage>
        <taxon>Bacteria</taxon>
        <taxon>Bacillati</taxon>
        <taxon>Bacillota</taxon>
        <taxon>Bacilli</taxon>
        <taxon>Bacillales</taxon>
        <taxon>Bacillaceae</taxon>
        <taxon>Alkalibacillus</taxon>
    </lineage>
</organism>
<dbReference type="Proteomes" id="UP001236723">
    <property type="component" value="Unassembled WGS sequence"/>
</dbReference>
<feature type="domain" description="PilZ" evidence="1">
    <location>
        <begin position="99"/>
        <end position="207"/>
    </location>
</feature>
<dbReference type="RefSeq" id="WP_307066109.1">
    <property type="nucleotide sequence ID" value="NZ_JAUSUP010000001.1"/>
</dbReference>
<evidence type="ECO:0000259" key="2">
    <source>
        <dbReference type="Pfam" id="PF12945"/>
    </source>
</evidence>
<keyword evidence="3" id="KW-0966">Cell projection</keyword>
<dbReference type="Pfam" id="PF07238">
    <property type="entry name" value="PilZ"/>
    <property type="match status" value="1"/>
</dbReference>
<comment type="caution">
    <text evidence="3">The sequence shown here is derived from an EMBL/GenBank/DDBJ whole genome shotgun (WGS) entry which is preliminary data.</text>
</comment>
<dbReference type="InterPro" id="IPR009926">
    <property type="entry name" value="T3SS_YcgR_PilZN"/>
</dbReference>
<gene>
    <name evidence="3" type="ORF">J2R98_000676</name>
</gene>
<keyword evidence="3" id="KW-0282">Flagellum</keyword>
<protein>
    <submittedName>
        <fullName evidence="3">C-di-GMP-binding flagellar brake protein YcgR</fullName>
    </submittedName>
</protein>
<keyword evidence="4" id="KW-1185">Reference proteome</keyword>
<dbReference type="InterPro" id="IPR009875">
    <property type="entry name" value="PilZ_domain"/>
</dbReference>
<proteinExistence type="predicted"/>
<sequence>MITVGMKLTLETVKGDQVEEKLHTKVVDLNRKKIYADYPSNQSTGRTFYFLENTKIRVSFISDHDVVYMYYSEVKRKRKKGKSIIEIPFPKNEELIKVQRREYVRIETNLDVAVYPLDESKEELITHTLDLSGGGIAVKSMKQNFIPNEEVDIMLVLPFEANDYVYLNVKGRTIRYSPLNEGEGYKLSIQFNSIEDDKRETIIKYCFDRQLERRRKLKV</sequence>
<dbReference type="EMBL" id="JAUSUP010000001">
    <property type="protein sequence ID" value="MDQ0350873.1"/>
    <property type="molecule type" value="Genomic_DNA"/>
</dbReference>
<dbReference type="Gene3D" id="2.40.10.220">
    <property type="entry name" value="predicted glycosyltransferase like domains"/>
    <property type="match status" value="1"/>
</dbReference>
<reference evidence="3 4" key="1">
    <citation type="submission" date="2023-07" db="EMBL/GenBank/DDBJ databases">
        <title>Genomic Encyclopedia of Type Strains, Phase IV (KMG-IV): sequencing the most valuable type-strain genomes for metagenomic binning, comparative biology and taxonomic classification.</title>
        <authorList>
            <person name="Goeker M."/>
        </authorList>
    </citation>
    <scope>NUCLEOTIDE SEQUENCE [LARGE SCALE GENOMIC DNA]</scope>
    <source>
        <strain evidence="3 4">DSM 15448</strain>
    </source>
</reference>
<name>A0ABU0DR01_9BACI</name>
<evidence type="ECO:0000313" key="3">
    <source>
        <dbReference type="EMBL" id="MDQ0350873.1"/>
    </source>
</evidence>
<accession>A0ABU0DR01</accession>
<evidence type="ECO:0000313" key="4">
    <source>
        <dbReference type="Proteomes" id="UP001236723"/>
    </source>
</evidence>